<dbReference type="InterPro" id="IPR051164">
    <property type="entry name" value="NmrA-like_oxidored"/>
</dbReference>
<reference evidence="4" key="1">
    <citation type="submission" date="2020-08" db="EMBL/GenBank/DDBJ databases">
        <title>A bifunctional nitrone conjugated secondary metabolite targeting the ribosome.</title>
        <authorList>
            <person name="Limbrick E.M."/>
            <person name="Graf M."/>
            <person name="Derewacz D.K."/>
            <person name="Nguyen F."/>
            <person name="Spraggins J.M."/>
            <person name="Wieland M."/>
            <person name="Ynigez-Gutierrez A.E."/>
            <person name="Reisman B.J."/>
            <person name="Zinshteyn B."/>
            <person name="McCulloch K."/>
            <person name="Iverson T.M."/>
            <person name="Green R."/>
            <person name="Wilson D.N."/>
            <person name="Bachmann B.O."/>
        </authorList>
    </citation>
    <scope>NUCLEOTIDE SEQUENCE</scope>
    <source>
        <strain evidence="4">Africana</strain>
    </source>
</reference>
<protein>
    <submittedName>
        <fullName evidence="4">NmrA family NAD(P)-binding protein</fullName>
    </submittedName>
</protein>
<dbReference type="InterPro" id="IPR036291">
    <property type="entry name" value="NAD(P)-bd_dom_sf"/>
</dbReference>
<proteinExistence type="inferred from homology"/>
<organism evidence="4">
    <name type="scientific">Micromonospora carbonacea</name>
    <dbReference type="NCBI Taxonomy" id="47853"/>
    <lineage>
        <taxon>Bacteria</taxon>
        <taxon>Bacillati</taxon>
        <taxon>Actinomycetota</taxon>
        <taxon>Actinomycetes</taxon>
        <taxon>Micromonosporales</taxon>
        <taxon>Micromonosporaceae</taxon>
        <taxon>Micromonospora</taxon>
    </lineage>
</organism>
<comment type="similarity">
    <text evidence="1">Belongs to the NmrA-type oxidoreductase family.</text>
</comment>
<dbReference type="PANTHER" id="PTHR42748">
    <property type="entry name" value="NITROGEN METABOLITE REPRESSION PROTEIN NMRA FAMILY MEMBER"/>
    <property type="match status" value="1"/>
</dbReference>
<gene>
    <name evidence="4" type="ORF">HZU44_18495</name>
</gene>
<accession>A0A7D5YAR0</accession>
<dbReference type="PANTHER" id="PTHR42748:SF7">
    <property type="entry name" value="NMRA LIKE REDOX SENSOR 1-RELATED"/>
    <property type="match status" value="1"/>
</dbReference>
<evidence type="ECO:0000313" key="4">
    <source>
        <dbReference type="EMBL" id="QLJ96877.1"/>
    </source>
</evidence>
<feature type="domain" description="NmrA-like" evidence="3">
    <location>
        <begin position="4"/>
        <end position="236"/>
    </location>
</feature>
<keyword evidence="2" id="KW-0521">NADP</keyword>
<dbReference type="EMBL" id="CP058905">
    <property type="protein sequence ID" value="QLJ96877.1"/>
    <property type="molecule type" value="Genomic_DNA"/>
</dbReference>
<sequence>MHETTVVVHGATGTQGTAIVRRLQAAGHRIRTVARHPQAGAGPAVEPFPADLLDLDSLVTAYAGADVVVIQLPLNFAADAVRQADTILAALAQAGVPRAIFNTGGGVPPTDPVGVPFVDARARLAARLPDTVPVASVVGPASTYLENLVAAWSRPLVLDQGELRYPLPEQLPNPWVAADDLGAVITDLAVATTPAPARLVAGPSALTGPQVAAEIEAATGRRVRWQSIEPHDYARMLAPHLGQATAAGIAAAYLNPTPPPDPTLIVRGSTTVRAWAAQQNWNA</sequence>
<name>A0A7D5YAR0_9ACTN</name>
<dbReference type="Pfam" id="PF05368">
    <property type="entry name" value="NmrA"/>
    <property type="match status" value="1"/>
</dbReference>
<dbReference type="Gene3D" id="3.40.50.720">
    <property type="entry name" value="NAD(P)-binding Rossmann-like Domain"/>
    <property type="match status" value="1"/>
</dbReference>
<evidence type="ECO:0000259" key="3">
    <source>
        <dbReference type="Pfam" id="PF05368"/>
    </source>
</evidence>
<evidence type="ECO:0000256" key="1">
    <source>
        <dbReference type="ARBA" id="ARBA00006328"/>
    </source>
</evidence>
<dbReference type="SUPFAM" id="SSF51735">
    <property type="entry name" value="NAD(P)-binding Rossmann-fold domains"/>
    <property type="match status" value="1"/>
</dbReference>
<dbReference type="InterPro" id="IPR008030">
    <property type="entry name" value="NmrA-like"/>
</dbReference>
<evidence type="ECO:0000256" key="2">
    <source>
        <dbReference type="ARBA" id="ARBA00022857"/>
    </source>
</evidence>
<dbReference type="AlphaFoldDB" id="A0A7D5YAR0"/>